<protein>
    <submittedName>
        <fullName evidence="5">Restriction endonuclease subunit S</fullName>
    </submittedName>
</protein>
<dbReference type="Proteomes" id="UP000283850">
    <property type="component" value="Unassembled WGS sequence"/>
</dbReference>
<gene>
    <name evidence="5" type="ORF">DWW10_04075</name>
</gene>
<organism evidence="5 6">
    <name type="scientific">Bacteroides intestinalis</name>
    <dbReference type="NCBI Taxonomy" id="329854"/>
    <lineage>
        <taxon>Bacteria</taxon>
        <taxon>Pseudomonadati</taxon>
        <taxon>Bacteroidota</taxon>
        <taxon>Bacteroidia</taxon>
        <taxon>Bacteroidales</taxon>
        <taxon>Bacteroidaceae</taxon>
        <taxon>Bacteroides</taxon>
    </lineage>
</organism>
<dbReference type="InterPro" id="IPR044946">
    <property type="entry name" value="Restrct_endonuc_typeI_TRD_sf"/>
</dbReference>
<keyword evidence="5" id="KW-0540">Nuclease</keyword>
<dbReference type="Gene3D" id="1.10.287.1120">
    <property type="entry name" value="Bipartite methylase S protein"/>
    <property type="match status" value="1"/>
</dbReference>
<evidence type="ECO:0000259" key="4">
    <source>
        <dbReference type="Pfam" id="PF01420"/>
    </source>
</evidence>
<dbReference type="AlphaFoldDB" id="A0A412YII0"/>
<evidence type="ECO:0000256" key="1">
    <source>
        <dbReference type="ARBA" id="ARBA00010923"/>
    </source>
</evidence>
<accession>A0A412YII0</accession>
<comment type="similarity">
    <text evidence="1">Belongs to the type-I restriction system S methylase family.</text>
</comment>
<evidence type="ECO:0000256" key="3">
    <source>
        <dbReference type="ARBA" id="ARBA00023125"/>
    </source>
</evidence>
<keyword evidence="5" id="KW-0378">Hydrolase</keyword>
<dbReference type="InterPro" id="IPR000055">
    <property type="entry name" value="Restrct_endonuc_typeI_TRD"/>
</dbReference>
<dbReference type="RefSeq" id="WP_118420886.1">
    <property type="nucleotide sequence ID" value="NZ_QRZF01000002.1"/>
</dbReference>
<dbReference type="CDD" id="cd17500">
    <property type="entry name" value="RMtype1_S_MmaGORF2198P_TRD1-CR1_like"/>
    <property type="match status" value="1"/>
</dbReference>
<proteinExistence type="inferred from homology"/>
<dbReference type="GO" id="GO:0004519">
    <property type="term" value="F:endonuclease activity"/>
    <property type="evidence" value="ECO:0007669"/>
    <property type="project" value="UniProtKB-KW"/>
</dbReference>
<dbReference type="SUPFAM" id="SSF116734">
    <property type="entry name" value="DNA methylase specificity domain"/>
    <property type="match status" value="2"/>
</dbReference>
<dbReference type="PANTHER" id="PTHR30408:SF13">
    <property type="entry name" value="TYPE I RESTRICTION ENZYME HINDI SPECIFICITY SUBUNIT"/>
    <property type="match status" value="1"/>
</dbReference>
<reference evidence="5 6" key="1">
    <citation type="submission" date="2018-08" db="EMBL/GenBank/DDBJ databases">
        <title>A genome reference for cultivated species of the human gut microbiota.</title>
        <authorList>
            <person name="Zou Y."/>
            <person name="Xue W."/>
            <person name="Luo G."/>
        </authorList>
    </citation>
    <scope>NUCLEOTIDE SEQUENCE [LARGE SCALE GENOMIC DNA]</scope>
    <source>
        <strain evidence="5 6">AF14-32</strain>
    </source>
</reference>
<name>A0A412YII0_9BACE</name>
<dbReference type="PANTHER" id="PTHR30408">
    <property type="entry name" value="TYPE-1 RESTRICTION ENZYME ECOKI SPECIFICITY PROTEIN"/>
    <property type="match status" value="1"/>
</dbReference>
<keyword evidence="2" id="KW-0680">Restriction system</keyword>
<dbReference type="Gene3D" id="3.90.220.20">
    <property type="entry name" value="DNA methylase specificity domains"/>
    <property type="match status" value="2"/>
</dbReference>
<comment type="caution">
    <text evidence="5">The sequence shown here is derived from an EMBL/GenBank/DDBJ whole genome shotgun (WGS) entry which is preliminary data.</text>
</comment>
<dbReference type="GO" id="GO:0003677">
    <property type="term" value="F:DNA binding"/>
    <property type="evidence" value="ECO:0007669"/>
    <property type="project" value="UniProtKB-KW"/>
</dbReference>
<evidence type="ECO:0000313" key="5">
    <source>
        <dbReference type="EMBL" id="RGV57237.1"/>
    </source>
</evidence>
<dbReference type="InterPro" id="IPR052021">
    <property type="entry name" value="Type-I_RS_S_subunit"/>
</dbReference>
<keyword evidence="5" id="KW-0255">Endonuclease</keyword>
<dbReference type="Pfam" id="PF01420">
    <property type="entry name" value="Methylase_S"/>
    <property type="match status" value="1"/>
</dbReference>
<keyword evidence="3" id="KW-0238">DNA-binding</keyword>
<sequence>MEECNKIEIQHICSNICSGGTPKSTIAEYYGGNIPWLNTKEINFNRIYKTEKTITDEGFNNSSAKWIPSNSVIVAMYGATAGKTAITQIPLTTNQACCNLTIDSTKADYRFVYYALCNNYSYLASLANGGAQQNLNAKQIKEFEIPFPSLREQKRIADILFSLDDKIELNRRINDNLEQQAQALFNYYFIDNRNKLGDYTESNLTQIATYLNGLAMQKYRPSYGEIGIPVLKIKELGQGFCDISSDLCSPSIRSEYIVNDGDIIFSWSGTLMIDTWCGGTCGLNQHLFKVNSELYPQWFIYFWTNHHLDKFIRVAKDKAVTMGHIKRSELVSSEVIIPNKTTLENLDKIFKPIFEESTSKKIENRKLEEVRNTLLSKLMSGELKINDLHS</sequence>
<evidence type="ECO:0000256" key="2">
    <source>
        <dbReference type="ARBA" id="ARBA00022747"/>
    </source>
</evidence>
<feature type="domain" description="Type I restriction modification DNA specificity" evidence="4">
    <location>
        <begin position="3"/>
        <end position="179"/>
    </location>
</feature>
<dbReference type="EMBL" id="QRZF01000002">
    <property type="protein sequence ID" value="RGV57237.1"/>
    <property type="molecule type" value="Genomic_DNA"/>
</dbReference>
<dbReference type="GO" id="GO:0009307">
    <property type="term" value="P:DNA restriction-modification system"/>
    <property type="evidence" value="ECO:0007669"/>
    <property type="project" value="UniProtKB-KW"/>
</dbReference>
<evidence type="ECO:0000313" key="6">
    <source>
        <dbReference type="Proteomes" id="UP000283850"/>
    </source>
</evidence>